<feature type="transmembrane region" description="Helical" evidence="7">
    <location>
        <begin position="1329"/>
        <end position="1355"/>
    </location>
</feature>
<sequence length="1367" mass="158423">MQKLFFRNIFKNIIKNKLQLVMVILLMFLSVFIFTMTDSSSQRLVKSREDFALKSNLHDSIIQFTESSYNYIENDEFKTIANNEVRDEIILNYLKNSLDKKNSNLKFYFDRTETRNFILGSNKNIKVINLEPEKKVDTFIVKNGMSLKTWKSYVDSENDLSKRWVYLSEQFAKNNNIKINDIIRLNDDSFGSTILVKNSERNSVDISQYENKDINEWIVNSNYSSMNWFQVVGYGSSADFMMPIISSNSPLPNLNNEGLAYVNPKNFGWQKTYLKTSFKDNIVNKMKEVISKEEIENFRVWNYNSETQSQETLRLISPRDKEVYYSLKFVNKSNKEMNGELNSILTDINKAREYGLTISYDPPSSSSDKVIYDVADKDYSFVLRTQMYLQIIKYFKIIMYAVTIVTVLIGIWILTIILRNNIQKTFGQNGILLSLGYKKNELIMSNCLYPFFISIIGGTLGYLLALPMQIFIINIFKNFFTMNFSQISFSWLGLLTMVIGLFLFLLIVTLSINYFVFNKYNALQMINYENISTVNKYKLKIQKFLTRSKKFDSRFKGAILASSISRLITITSVMLISSTITSIGVIAPSILNNYTKYKYIDNNYDNQIEYESPIYNAPTTFYKTYNPISEKNNKTNSAQEIFDMYLNNQISSSTFTPNEDVAKLSDLTYKNLNKDFLTNPDLKLDINIEGIDKSVLKGTLISSVWKDYKFYKLDQYYESSKVLEVISSKNSLKDKLEDFENLRVFYLKYKTTIGLNIQRKEYFENGQYKNNLEKLISNEQLKKIGISGGDATPVLAKSGRIRKDSIFEKSFYEDLEINDEDTWWKNTSRNVAAIYNWIKAYFIDNLQQGFLQGVYASSPEALRKIISESFLDESKQFNALFNIIPYVKSTNDLGIAIEAAFKNKTFKIYGLNKENRTQSLFDFNNNNLKEKLFEDENNIVLNSSLAKILKAKVGETIDVEHFKKVLAVNEKELDPYSWDTTKMDAKGELYTNSKELYSRSLVSSKQKGWKNKQITQNDNQFVYNTDLDTTSETMTKPTEMSEKVDSGRVTKKRVSENKTYKVVGISRQYGSAKAWVQNNSVKKIYGYDKSEQILFQNFIKEWINPKDKDNANSVLKEFIQKIGDWEIKNYSQNEYKNKFESFKKWVEQDSKREDILKLFESEYPIFNYKNSKDNSFADLSKGITVSQQFGDFSSYGLNGGVVNSQTISGYQISAIKSIDQKQAALEIMSRIMKYAKVIVYYVTTIFLLICVIIIMLIVNLVIVKYQKNIAVLKVLGYKNFYIIKLFIGMYIPIVLITTLIGIGFGILIVQIVSSNLITSGIVVPFFATTWWYSISTFLLVWIIYILASIISWFILKRINLLLAVQES</sequence>
<dbReference type="GO" id="GO:0022857">
    <property type="term" value="F:transmembrane transporter activity"/>
    <property type="evidence" value="ECO:0007669"/>
    <property type="project" value="TreeGrafter"/>
</dbReference>
<organism evidence="9 10">
    <name type="scientific">Spiroplasma floricola 23-6</name>
    <dbReference type="NCBI Taxonomy" id="1336749"/>
    <lineage>
        <taxon>Bacteria</taxon>
        <taxon>Bacillati</taxon>
        <taxon>Mycoplasmatota</taxon>
        <taxon>Mollicutes</taxon>
        <taxon>Entomoplasmatales</taxon>
        <taxon>Spiroplasmataceae</taxon>
        <taxon>Spiroplasma</taxon>
    </lineage>
</organism>
<evidence type="ECO:0000256" key="2">
    <source>
        <dbReference type="ARBA" id="ARBA00022475"/>
    </source>
</evidence>
<feature type="transmembrane region" description="Helical" evidence="7">
    <location>
        <begin position="1283"/>
        <end position="1309"/>
    </location>
</feature>
<keyword evidence="10" id="KW-1185">Reference proteome</keyword>
<dbReference type="OrthoDB" id="393409at2"/>
<proteinExistence type="inferred from homology"/>
<feature type="domain" description="ABC3 transporter permease C-terminal" evidence="8">
    <location>
        <begin position="402"/>
        <end position="510"/>
    </location>
</feature>
<feature type="transmembrane region" description="Helical" evidence="7">
    <location>
        <begin position="448"/>
        <end position="476"/>
    </location>
</feature>
<reference evidence="9 10" key="1">
    <citation type="submission" date="2017-12" db="EMBL/GenBank/DDBJ databases">
        <title>Complete genome sequence of Spiroplasma floricola 23-6 (ATCC 29989).</title>
        <authorList>
            <person name="Tsai Y.-M."/>
            <person name="Wu P.-S."/>
            <person name="Lo W.-S."/>
            <person name="Kuo C.-H."/>
        </authorList>
    </citation>
    <scope>NUCLEOTIDE SEQUENCE [LARGE SCALE GENOMIC DNA]</scope>
    <source>
        <strain evidence="9 10">23-6</strain>
    </source>
</reference>
<evidence type="ECO:0000313" key="10">
    <source>
        <dbReference type="Proteomes" id="UP000231823"/>
    </source>
</evidence>
<dbReference type="KEGG" id="sfz:SFLOR_v1c05530"/>
<dbReference type="GO" id="GO:0005886">
    <property type="term" value="C:plasma membrane"/>
    <property type="evidence" value="ECO:0007669"/>
    <property type="project" value="UniProtKB-SubCell"/>
</dbReference>
<evidence type="ECO:0000256" key="5">
    <source>
        <dbReference type="ARBA" id="ARBA00023136"/>
    </source>
</evidence>
<evidence type="ECO:0000256" key="3">
    <source>
        <dbReference type="ARBA" id="ARBA00022692"/>
    </source>
</evidence>
<dbReference type="EMBL" id="CP025057">
    <property type="protein sequence ID" value="AUB31605.1"/>
    <property type="molecule type" value="Genomic_DNA"/>
</dbReference>
<dbReference type="Proteomes" id="UP000231823">
    <property type="component" value="Chromosome"/>
</dbReference>
<feature type="domain" description="ABC3 transporter permease C-terminal" evidence="8">
    <location>
        <begin position="1243"/>
        <end position="1359"/>
    </location>
</feature>
<keyword evidence="2" id="KW-1003">Cell membrane</keyword>
<evidence type="ECO:0000259" key="8">
    <source>
        <dbReference type="Pfam" id="PF02687"/>
    </source>
</evidence>
<protein>
    <submittedName>
        <fullName evidence="9">ABC transporter permease</fullName>
    </submittedName>
</protein>
<feature type="transmembrane region" description="Helical" evidence="7">
    <location>
        <begin position="488"/>
        <end position="516"/>
    </location>
</feature>
<dbReference type="PANTHER" id="PTHR30572">
    <property type="entry name" value="MEMBRANE COMPONENT OF TRANSPORTER-RELATED"/>
    <property type="match status" value="1"/>
</dbReference>
<name>A0A2K8SE36_9MOLU</name>
<comment type="similarity">
    <text evidence="6">Belongs to the ABC-4 integral membrane protein family.</text>
</comment>
<dbReference type="InterPro" id="IPR003838">
    <property type="entry name" value="ABC3_permease_C"/>
</dbReference>
<evidence type="ECO:0000256" key="6">
    <source>
        <dbReference type="ARBA" id="ARBA00038076"/>
    </source>
</evidence>
<dbReference type="Pfam" id="PF02687">
    <property type="entry name" value="FtsX"/>
    <property type="match status" value="2"/>
</dbReference>
<keyword evidence="5 7" id="KW-0472">Membrane</keyword>
<dbReference type="PANTHER" id="PTHR30572:SF4">
    <property type="entry name" value="ABC TRANSPORTER PERMEASE YTRF"/>
    <property type="match status" value="1"/>
</dbReference>
<gene>
    <name evidence="9" type="ORF">SFLOR_v1c05530</name>
</gene>
<feature type="transmembrane region" description="Helical" evidence="7">
    <location>
        <begin position="1238"/>
        <end position="1262"/>
    </location>
</feature>
<evidence type="ECO:0000256" key="4">
    <source>
        <dbReference type="ARBA" id="ARBA00022989"/>
    </source>
</evidence>
<feature type="transmembrane region" description="Helical" evidence="7">
    <location>
        <begin position="557"/>
        <end position="576"/>
    </location>
</feature>
<evidence type="ECO:0000256" key="1">
    <source>
        <dbReference type="ARBA" id="ARBA00004651"/>
    </source>
</evidence>
<evidence type="ECO:0000256" key="7">
    <source>
        <dbReference type="SAM" id="Phobius"/>
    </source>
</evidence>
<dbReference type="InterPro" id="IPR050250">
    <property type="entry name" value="Macrolide_Exporter_MacB"/>
</dbReference>
<dbReference type="RefSeq" id="WP_100916590.1">
    <property type="nucleotide sequence ID" value="NZ_CP025057.1"/>
</dbReference>
<keyword evidence="4 7" id="KW-1133">Transmembrane helix</keyword>
<accession>A0A2K8SE36</accession>
<feature type="transmembrane region" description="Helical" evidence="7">
    <location>
        <begin position="397"/>
        <end position="418"/>
    </location>
</feature>
<feature type="transmembrane region" description="Helical" evidence="7">
    <location>
        <begin position="20"/>
        <end position="37"/>
    </location>
</feature>
<comment type="subcellular location">
    <subcellularLocation>
        <location evidence="1">Cell membrane</location>
        <topology evidence="1">Multi-pass membrane protein</topology>
    </subcellularLocation>
</comment>
<evidence type="ECO:0000313" key="9">
    <source>
        <dbReference type="EMBL" id="AUB31605.1"/>
    </source>
</evidence>
<keyword evidence="3 7" id="KW-0812">Transmembrane</keyword>